<dbReference type="InterPro" id="IPR007818">
    <property type="entry name" value="SHI"/>
</dbReference>
<dbReference type="InterPro" id="IPR006511">
    <property type="entry name" value="SHI_C"/>
</dbReference>
<evidence type="ECO:0000313" key="2">
    <source>
        <dbReference type="EMBL" id="KAJ8446345.1"/>
    </source>
</evidence>
<proteinExistence type="predicted"/>
<gene>
    <name evidence="2" type="ORF">Cgig2_005876</name>
</gene>
<comment type="caution">
    <text evidence="2">The sequence shown here is derived from an EMBL/GenBank/DDBJ whole genome shotgun (WGS) entry which is preliminary data.</text>
</comment>
<dbReference type="OrthoDB" id="692274at2759"/>
<dbReference type="GO" id="GO:0003700">
    <property type="term" value="F:DNA-binding transcription factor activity"/>
    <property type="evidence" value="ECO:0007669"/>
    <property type="project" value="InterPro"/>
</dbReference>
<organism evidence="2 3">
    <name type="scientific">Carnegiea gigantea</name>
    <dbReference type="NCBI Taxonomy" id="171969"/>
    <lineage>
        <taxon>Eukaryota</taxon>
        <taxon>Viridiplantae</taxon>
        <taxon>Streptophyta</taxon>
        <taxon>Embryophyta</taxon>
        <taxon>Tracheophyta</taxon>
        <taxon>Spermatophyta</taxon>
        <taxon>Magnoliopsida</taxon>
        <taxon>eudicotyledons</taxon>
        <taxon>Gunneridae</taxon>
        <taxon>Pentapetalae</taxon>
        <taxon>Caryophyllales</taxon>
        <taxon>Cactineae</taxon>
        <taxon>Cactaceae</taxon>
        <taxon>Cactoideae</taxon>
        <taxon>Echinocereeae</taxon>
        <taxon>Carnegiea</taxon>
    </lineage>
</organism>
<feature type="compositionally biased region" description="Low complexity" evidence="1">
    <location>
        <begin position="18"/>
        <end position="38"/>
    </location>
</feature>
<dbReference type="AlphaFoldDB" id="A0A9Q1KMI4"/>
<protein>
    <submittedName>
        <fullName evidence="2">Uncharacterized protein</fullName>
    </submittedName>
</protein>
<feature type="region of interest" description="Disordered" evidence="1">
    <location>
        <begin position="1"/>
        <end position="63"/>
    </location>
</feature>
<dbReference type="GO" id="GO:0045893">
    <property type="term" value="P:positive regulation of DNA-templated transcription"/>
    <property type="evidence" value="ECO:0007669"/>
    <property type="project" value="TreeGrafter"/>
</dbReference>
<evidence type="ECO:0000256" key="1">
    <source>
        <dbReference type="SAM" id="MobiDB-lite"/>
    </source>
</evidence>
<feature type="region of interest" description="Disordered" evidence="1">
    <location>
        <begin position="203"/>
        <end position="224"/>
    </location>
</feature>
<dbReference type="PANTHER" id="PTHR31604">
    <property type="entry name" value="PROTEIN LATERAL ROOT PRIMORDIUM 1"/>
    <property type="match status" value="1"/>
</dbReference>
<evidence type="ECO:0000313" key="3">
    <source>
        <dbReference type="Proteomes" id="UP001153076"/>
    </source>
</evidence>
<accession>A0A9Q1KMI4</accession>
<dbReference type="GO" id="GO:0005634">
    <property type="term" value="C:nucleus"/>
    <property type="evidence" value="ECO:0007669"/>
    <property type="project" value="TreeGrafter"/>
</dbReference>
<dbReference type="Pfam" id="PF05142">
    <property type="entry name" value="DUF702"/>
    <property type="match status" value="1"/>
</dbReference>
<dbReference type="NCBIfam" id="TIGR01624">
    <property type="entry name" value="LRP1_Cterm"/>
    <property type="match status" value="1"/>
</dbReference>
<keyword evidence="3" id="KW-1185">Reference proteome</keyword>
<name>A0A9Q1KMI4_9CARY</name>
<reference evidence="2" key="1">
    <citation type="submission" date="2022-04" db="EMBL/GenBank/DDBJ databases">
        <title>Carnegiea gigantea Genome sequencing and assembly v2.</title>
        <authorList>
            <person name="Copetti D."/>
            <person name="Sanderson M.J."/>
            <person name="Burquez A."/>
            <person name="Wojciechowski M.F."/>
        </authorList>
    </citation>
    <scope>NUCLEOTIDE SEQUENCE</scope>
    <source>
        <strain evidence="2">SGP5-SGP5p</strain>
        <tissue evidence="2">Aerial part</tissue>
    </source>
</reference>
<dbReference type="PANTHER" id="PTHR31604:SF2">
    <property type="entry name" value="PROTEIN SHI RELATED SEQUENCE 7"/>
    <property type="match status" value="1"/>
</dbReference>
<dbReference type="GO" id="GO:0003677">
    <property type="term" value="F:DNA binding"/>
    <property type="evidence" value="ECO:0007669"/>
    <property type="project" value="TreeGrafter"/>
</dbReference>
<sequence length="274" mass="29279">MAAFFSLGTPGSSGSQPQNSTNSAGNTNNNDNNTQIQNPYSNNSGVFLCRPNPNLNSNPNPSDEIYPAKGLEIWQQYVQSRGFDCPTHVKSTWVPASKRRERQQQLAALQQQQHSGQQLEIMREKRMRESRIVTITTTTNTTTTTTPTGLEVGNFPAEVSSSAVFKCVKVSAMDDPDEQFAYQTAVNIGGHVFKGILYDQGPDTRYTTTGETSSGGGGGPTQQHNLMLTADTMGGSSGGGGGGATASLLDPSSIYPTPINAFMAGTQFFPPPRS</sequence>
<dbReference type="EMBL" id="JAKOGI010000057">
    <property type="protein sequence ID" value="KAJ8446345.1"/>
    <property type="molecule type" value="Genomic_DNA"/>
</dbReference>
<feature type="compositionally biased region" description="Low complexity" evidence="1">
    <location>
        <begin position="51"/>
        <end position="62"/>
    </location>
</feature>
<dbReference type="Proteomes" id="UP001153076">
    <property type="component" value="Unassembled WGS sequence"/>
</dbReference>